<comment type="caution">
    <text evidence="2">The sequence shown here is derived from an EMBL/GenBank/DDBJ whole genome shotgun (WGS) entry which is preliminary data.</text>
</comment>
<name>A0ABR9VK42_9CYAN</name>
<organism evidence="2 3">
    <name type="scientific">Sphaerospermopsis aphanizomenoides LEGE 00250</name>
    <dbReference type="NCBI Taxonomy" id="2777972"/>
    <lineage>
        <taxon>Bacteria</taxon>
        <taxon>Bacillati</taxon>
        <taxon>Cyanobacteriota</taxon>
        <taxon>Cyanophyceae</taxon>
        <taxon>Nostocales</taxon>
        <taxon>Aphanizomenonaceae</taxon>
        <taxon>Sphaerospermopsis</taxon>
        <taxon>Sphaerospermopsis aphanizomenoides</taxon>
    </lineage>
</organism>
<feature type="compositionally biased region" description="Basic and acidic residues" evidence="1">
    <location>
        <begin position="1"/>
        <end position="10"/>
    </location>
</feature>
<dbReference type="RefSeq" id="WP_193944028.1">
    <property type="nucleotide sequence ID" value="NZ_JADEWB010000189.1"/>
</dbReference>
<evidence type="ECO:0000313" key="2">
    <source>
        <dbReference type="EMBL" id="MBE9238595.1"/>
    </source>
</evidence>
<evidence type="ECO:0000313" key="3">
    <source>
        <dbReference type="Proteomes" id="UP000606776"/>
    </source>
</evidence>
<reference evidence="2 3" key="1">
    <citation type="submission" date="2020-10" db="EMBL/GenBank/DDBJ databases">
        <authorList>
            <person name="Castelo-Branco R."/>
            <person name="Eusebio N."/>
            <person name="Adriana R."/>
            <person name="Vieira A."/>
            <person name="Brugerolle De Fraissinette N."/>
            <person name="Rezende De Castro R."/>
            <person name="Schneider M.P."/>
            <person name="Vasconcelos V."/>
            <person name="Leao P.N."/>
        </authorList>
    </citation>
    <scope>NUCLEOTIDE SEQUENCE [LARGE SCALE GENOMIC DNA]</scope>
    <source>
        <strain evidence="2 3">LEGE 00250</strain>
    </source>
</reference>
<proteinExistence type="predicted"/>
<protein>
    <submittedName>
        <fullName evidence="2">Uncharacterized protein</fullName>
    </submittedName>
</protein>
<gene>
    <name evidence="2" type="ORF">IQ227_21880</name>
</gene>
<accession>A0ABR9VK42</accession>
<keyword evidence="3" id="KW-1185">Reference proteome</keyword>
<dbReference type="EMBL" id="JADEWB010000189">
    <property type="protein sequence ID" value="MBE9238595.1"/>
    <property type="molecule type" value="Genomic_DNA"/>
</dbReference>
<feature type="region of interest" description="Disordered" evidence="1">
    <location>
        <begin position="1"/>
        <end position="20"/>
    </location>
</feature>
<evidence type="ECO:0000256" key="1">
    <source>
        <dbReference type="SAM" id="MobiDB-lite"/>
    </source>
</evidence>
<dbReference type="Proteomes" id="UP000606776">
    <property type="component" value="Unassembled WGS sequence"/>
</dbReference>
<sequence>METSECKVPKGGENTFPNQLPRKGMETSVARWIIRFEFFTFQINFPARGWKPRLCRDCQARGCFPNQLPRKGMETSHRLRLLSPNRRHFPNQFPRKGMETYVNSVACDPAGVSFQINFPARGWKPYIFLEEPQRYYLSKSTSSQGDGKKKSK</sequence>